<dbReference type="Proteomes" id="UP000265643">
    <property type="component" value="Unassembled WGS sequence"/>
</dbReference>
<keyword evidence="3" id="KW-1003">Cell membrane</keyword>
<keyword evidence="6" id="KW-0653">Protein transport</keyword>
<protein>
    <recommendedName>
        <fullName evidence="11">ABC transmembrane type-1 domain-containing protein</fullName>
    </recommendedName>
</protein>
<comment type="subcellular location">
    <subcellularLocation>
        <location evidence="1 10">Cell membrane</location>
        <topology evidence="1 10">Multi-pass membrane protein</topology>
    </subcellularLocation>
</comment>
<evidence type="ECO:0000256" key="4">
    <source>
        <dbReference type="ARBA" id="ARBA00022692"/>
    </source>
</evidence>
<feature type="domain" description="ABC transmembrane type-1" evidence="11">
    <location>
        <begin position="69"/>
        <end position="253"/>
    </location>
</feature>
<dbReference type="GO" id="GO:0055085">
    <property type="term" value="P:transmembrane transport"/>
    <property type="evidence" value="ECO:0007669"/>
    <property type="project" value="InterPro"/>
</dbReference>
<evidence type="ECO:0000256" key="9">
    <source>
        <dbReference type="ARBA" id="ARBA00024202"/>
    </source>
</evidence>
<dbReference type="RefSeq" id="WP_119297836.1">
    <property type="nucleotide sequence ID" value="NZ_BHGK01000001.1"/>
</dbReference>
<dbReference type="EMBL" id="BHGK01000001">
    <property type="protein sequence ID" value="GCA66776.1"/>
    <property type="molecule type" value="Genomic_DNA"/>
</dbReference>
<organism evidence="12 13">
    <name type="scientific">Mediterraneibacter butyricigenes</name>
    <dbReference type="NCBI Taxonomy" id="2316025"/>
    <lineage>
        <taxon>Bacteria</taxon>
        <taxon>Bacillati</taxon>
        <taxon>Bacillota</taxon>
        <taxon>Clostridia</taxon>
        <taxon>Lachnospirales</taxon>
        <taxon>Lachnospiraceae</taxon>
        <taxon>Mediterraneibacter</taxon>
    </lineage>
</organism>
<evidence type="ECO:0000256" key="2">
    <source>
        <dbReference type="ARBA" id="ARBA00022448"/>
    </source>
</evidence>
<feature type="transmembrane region" description="Helical" evidence="10">
    <location>
        <begin position="134"/>
        <end position="151"/>
    </location>
</feature>
<evidence type="ECO:0000256" key="3">
    <source>
        <dbReference type="ARBA" id="ARBA00022475"/>
    </source>
</evidence>
<name>A0A391P3U3_9FIRM</name>
<dbReference type="GO" id="GO:0015031">
    <property type="term" value="P:protein transport"/>
    <property type="evidence" value="ECO:0007669"/>
    <property type="project" value="UniProtKB-KW"/>
</dbReference>
<dbReference type="AlphaFoldDB" id="A0A391P3U3"/>
<evidence type="ECO:0000256" key="5">
    <source>
        <dbReference type="ARBA" id="ARBA00022856"/>
    </source>
</evidence>
<evidence type="ECO:0000256" key="6">
    <source>
        <dbReference type="ARBA" id="ARBA00022927"/>
    </source>
</evidence>
<feature type="transmembrane region" description="Helical" evidence="10">
    <location>
        <begin position="240"/>
        <end position="258"/>
    </location>
</feature>
<dbReference type="GO" id="GO:0015833">
    <property type="term" value="P:peptide transport"/>
    <property type="evidence" value="ECO:0007669"/>
    <property type="project" value="UniProtKB-KW"/>
</dbReference>
<evidence type="ECO:0000256" key="7">
    <source>
        <dbReference type="ARBA" id="ARBA00022989"/>
    </source>
</evidence>
<dbReference type="Gene3D" id="1.10.3720.10">
    <property type="entry name" value="MetI-like"/>
    <property type="match status" value="1"/>
</dbReference>
<dbReference type="PANTHER" id="PTHR43386">
    <property type="entry name" value="OLIGOPEPTIDE TRANSPORT SYSTEM PERMEASE PROTEIN APPC"/>
    <property type="match status" value="1"/>
</dbReference>
<dbReference type="SUPFAM" id="SSF161098">
    <property type="entry name" value="MetI-like"/>
    <property type="match status" value="1"/>
</dbReference>
<evidence type="ECO:0000256" key="10">
    <source>
        <dbReference type="RuleBase" id="RU363032"/>
    </source>
</evidence>
<feature type="transmembrane region" description="Helical" evidence="10">
    <location>
        <begin position="108"/>
        <end position="128"/>
    </location>
</feature>
<feature type="transmembrane region" description="Helical" evidence="10">
    <location>
        <begin position="71"/>
        <end position="96"/>
    </location>
</feature>
<keyword evidence="8 10" id="KW-0472">Membrane</keyword>
<evidence type="ECO:0000313" key="12">
    <source>
        <dbReference type="EMBL" id="GCA66776.1"/>
    </source>
</evidence>
<gene>
    <name evidence="12" type="ORF">KGMB01110_12120</name>
</gene>
<keyword evidence="4 10" id="KW-0812">Transmembrane</keyword>
<dbReference type="InterPro" id="IPR035906">
    <property type="entry name" value="MetI-like_sf"/>
</dbReference>
<accession>A0A391P3U3</accession>
<dbReference type="Pfam" id="PF00528">
    <property type="entry name" value="BPD_transp_1"/>
    <property type="match status" value="1"/>
</dbReference>
<dbReference type="PROSITE" id="PS50928">
    <property type="entry name" value="ABC_TM1"/>
    <property type="match status" value="1"/>
</dbReference>
<comment type="similarity">
    <text evidence="9">Belongs to the binding-protein-dependent transport system permease family. OppBC subfamily.</text>
</comment>
<dbReference type="PANTHER" id="PTHR43386:SF24">
    <property type="entry name" value="OLIGOPEPTIDE TRANSPORT SYSTEM PERMEASE PROTEIN AMID"/>
    <property type="match status" value="1"/>
</dbReference>
<evidence type="ECO:0000256" key="8">
    <source>
        <dbReference type="ARBA" id="ARBA00023136"/>
    </source>
</evidence>
<evidence type="ECO:0000256" key="1">
    <source>
        <dbReference type="ARBA" id="ARBA00004651"/>
    </source>
</evidence>
<proteinExistence type="inferred from homology"/>
<dbReference type="InterPro" id="IPR025966">
    <property type="entry name" value="OppC_N"/>
</dbReference>
<comment type="caution">
    <text evidence="12">The sequence shown here is derived from an EMBL/GenBank/DDBJ whole genome shotgun (WGS) entry which is preliminary data.</text>
</comment>
<dbReference type="GO" id="GO:0005886">
    <property type="term" value="C:plasma membrane"/>
    <property type="evidence" value="ECO:0007669"/>
    <property type="project" value="UniProtKB-SubCell"/>
</dbReference>
<dbReference type="InterPro" id="IPR000515">
    <property type="entry name" value="MetI-like"/>
</dbReference>
<evidence type="ECO:0000313" key="13">
    <source>
        <dbReference type="Proteomes" id="UP000265643"/>
    </source>
</evidence>
<dbReference type="CDD" id="cd06261">
    <property type="entry name" value="TM_PBP2"/>
    <property type="match status" value="1"/>
</dbReference>
<keyword evidence="2 10" id="KW-0813">Transport</keyword>
<feature type="transmembrane region" description="Helical" evidence="10">
    <location>
        <begin position="12"/>
        <end position="34"/>
    </location>
</feature>
<keyword evidence="5" id="KW-0571">Peptide transport</keyword>
<dbReference type="InterPro" id="IPR050366">
    <property type="entry name" value="BP-dependent_transpt_permease"/>
</dbReference>
<reference evidence="13" key="1">
    <citation type="submission" date="2018-09" db="EMBL/GenBank/DDBJ databases">
        <title>Draft Genome Sequence of Mediterraneibacter sp. KCTC 15684.</title>
        <authorList>
            <person name="Kim J.S."/>
            <person name="Han K.I."/>
            <person name="Suh M.K."/>
            <person name="Lee K.C."/>
            <person name="Eom M.K."/>
            <person name="Lee J.H."/>
            <person name="Park S.H."/>
            <person name="Kang S.W."/>
            <person name="Park J.E."/>
            <person name="Oh B.S."/>
            <person name="Yu S.Y."/>
            <person name="Choi S.H."/>
            <person name="Lee D.H."/>
            <person name="Yoon H."/>
            <person name="Kim B."/>
            <person name="Yang S.J."/>
            <person name="Lee J.S."/>
        </authorList>
    </citation>
    <scope>NUCLEOTIDE SEQUENCE [LARGE SCALE GENOMIC DNA]</scope>
    <source>
        <strain evidence="13">KCTC 15684</strain>
    </source>
</reference>
<feature type="transmembrane region" description="Helical" evidence="10">
    <location>
        <begin position="197"/>
        <end position="220"/>
    </location>
</feature>
<keyword evidence="13" id="KW-1185">Reference proteome</keyword>
<dbReference type="Pfam" id="PF12911">
    <property type="entry name" value="OppC_N"/>
    <property type="match status" value="1"/>
</dbReference>
<sequence>MKKRKISTEKILLFLLVLLAILAILGPVLSPYTYDGQDVTARNLGMSWIHWFGTDKFGRDLFTRVCCGIRLSLLIGAISAMICGGIGTLIGGAAGYIGGKTDLVLSELMNILSAVPSLLYIILIQLAFHPGMGSVILGFCVAGWVDLARLFRAETMRQKEMEYCMAAKMMGVSSFRIIGKYILPNARQLLKVQMLLLVPKAIFTEAFLSFLGIGIAAPQASLGTLIQDAKAQIMLYPLQMVYPVVILILLFLSLQGIITKEQRL</sequence>
<evidence type="ECO:0000259" key="11">
    <source>
        <dbReference type="PROSITE" id="PS50928"/>
    </source>
</evidence>
<keyword evidence="7 10" id="KW-1133">Transmembrane helix</keyword>